<dbReference type="AlphaFoldDB" id="A0A1V9YJT6"/>
<dbReference type="OrthoDB" id="62471at2759"/>
<dbReference type="CDD" id="cd00161">
    <property type="entry name" value="beta-trefoil_Ricin-like"/>
    <property type="match status" value="1"/>
</dbReference>
<evidence type="ECO:0000313" key="3">
    <source>
        <dbReference type="Proteomes" id="UP000243579"/>
    </source>
</evidence>
<dbReference type="InterPro" id="IPR000772">
    <property type="entry name" value="Ricin_B_lectin"/>
</dbReference>
<dbReference type="Pfam" id="PF00652">
    <property type="entry name" value="Ricin_B_lectin"/>
    <property type="match status" value="2"/>
</dbReference>
<feature type="domain" description="Ricin B lectin" evidence="1">
    <location>
        <begin position="13"/>
        <end position="147"/>
    </location>
</feature>
<accession>A0A1V9YJT6</accession>
<gene>
    <name evidence="2" type="ORF">ACHHYP_11108</name>
</gene>
<reference evidence="2 3" key="1">
    <citation type="journal article" date="2014" name="Genome Biol. Evol.">
        <title>The secreted proteins of Achlya hypogyna and Thraustotheca clavata identify the ancestral oomycete secretome and reveal gene acquisitions by horizontal gene transfer.</title>
        <authorList>
            <person name="Misner I."/>
            <person name="Blouin N."/>
            <person name="Leonard G."/>
            <person name="Richards T.A."/>
            <person name="Lane C.E."/>
        </authorList>
    </citation>
    <scope>NUCLEOTIDE SEQUENCE [LARGE SCALE GENOMIC DNA]</scope>
    <source>
        <strain evidence="2 3">ATCC 48635</strain>
    </source>
</reference>
<dbReference type="InterPro" id="IPR035992">
    <property type="entry name" value="Ricin_B-like_lectins"/>
</dbReference>
<evidence type="ECO:0000313" key="2">
    <source>
        <dbReference type="EMBL" id="OQR85991.1"/>
    </source>
</evidence>
<comment type="caution">
    <text evidence="2">The sequence shown here is derived from an EMBL/GenBank/DDBJ whole genome shotgun (WGS) entry which is preliminary data.</text>
</comment>
<sequence>LCLSFQYNPSSQSQKIPITLYAKTNGKIVGVTDSDTFMYTPVTGNPLSNQQFVFLPATQQLQVVGNGKCLDAYPNAGVAAGFSVHLWSCDATNANQRWRINAAGHQISHATHANLCLDADPTDSQSRLQVWQCAPLGTNPNQFFGISSVTAEPATLTTASGLRFSAAGTAQGNGVLFSSGPGVWNFNFMTNQVVLAGTTQCLDAWQPQNGGGVHIWGCDATNANQRWKFDATTGQLRHLTHAGYCLDMQSDSGATSHLWSCHATDSAWIKYQKFKYQNQAVPLP</sequence>
<name>A0A1V9YJT6_ACHHY</name>
<dbReference type="Proteomes" id="UP000243579">
    <property type="component" value="Unassembled WGS sequence"/>
</dbReference>
<feature type="non-terminal residue" evidence="2">
    <location>
        <position position="1"/>
    </location>
</feature>
<organism evidence="2 3">
    <name type="scientific">Achlya hypogyna</name>
    <name type="common">Oomycete</name>
    <name type="synonym">Protoachlya hypogyna</name>
    <dbReference type="NCBI Taxonomy" id="1202772"/>
    <lineage>
        <taxon>Eukaryota</taxon>
        <taxon>Sar</taxon>
        <taxon>Stramenopiles</taxon>
        <taxon>Oomycota</taxon>
        <taxon>Saprolegniomycetes</taxon>
        <taxon>Saprolegniales</taxon>
        <taxon>Achlyaceae</taxon>
        <taxon>Achlya</taxon>
    </lineage>
</organism>
<proteinExistence type="predicted"/>
<protein>
    <recommendedName>
        <fullName evidence="1">Ricin B lectin domain-containing protein</fullName>
    </recommendedName>
</protein>
<keyword evidence="3" id="KW-1185">Reference proteome</keyword>
<dbReference type="EMBL" id="JNBR01001545">
    <property type="protein sequence ID" value="OQR85991.1"/>
    <property type="molecule type" value="Genomic_DNA"/>
</dbReference>
<feature type="domain" description="Ricin B lectin" evidence="1">
    <location>
        <begin position="152"/>
        <end position="277"/>
    </location>
</feature>
<dbReference type="SUPFAM" id="SSF50370">
    <property type="entry name" value="Ricin B-like lectins"/>
    <property type="match status" value="2"/>
</dbReference>
<dbReference type="PROSITE" id="PS50231">
    <property type="entry name" value="RICIN_B_LECTIN"/>
    <property type="match status" value="1"/>
</dbReference>
<dbReference type="Gene3D" id="2.80.10.50">
    <property type="match status" value="2"/>
</dbReference>
<dbReference type="SMART" id="SM00458">
    <property type="entry name" value="RICIN"/>
    <property type="match status" value="2"/>
</dbReference>
<evidence type="ECO:0000259" key="1">
    <source>
        <dbReference type="SMART" id="SM00458"/>
    </source>
</evidence>